<evidence type="ECO:0000256" key="3">
    <source>
        <dbReference type="ARBA" id="ARBA00022692"/>
    </source>
</evidence>
<evidence type="ECO:0000256" key="7">
    <source>
        <dbReference type="ARBA" id="ARBA00023136"/>
    </source>
</evidence>
<gene>
    <name evidence="12" type="ORF">FOE67_00030</name>
</gene>
<feature type="transmembrane region" description="Helical" evidence="10">
    <location>
        <begin position="58"/>
        <end position="76"/>
    </location>
</feature>
<sequence>MVLTGIIGWLASFRLAVDEWRLLKDPDHRPSCDIDAVIGCVEAMFSRQGSVFGFPNPMVGLGAFAVVAALGLAVLGGARLNRWLWWGLNAGALAGVVFTHWFIHQSLYELGRLCPYCMVVWFVTIALFWYLTLHTLRHGIVPVPSGGRRALAVALENRALLLAAWYGVIAMLVLTRFWEYWIGLL</sequence>
<protein>
    <submittedName>
        <fullName evidence="12">Vitamin K epoxide reductase</fullName>
    </submittedName>
</protein>
<evidence type="ECO:0000256" key="5">
    <source>
        <dbReference type="ARBA" id="ARBA00022989"/>
    </source>
</evidence>
<feature type="transmembrane region" description="Helical" evidence="10">
    <location>
        <begin position="110"/>
        <end position="131"/>
    </location>
</feature>
<accession>A0A7W3SZA1</accession>
<dbReference type="Gene3D" id="1.20.1440.130">
    <property type="entry name" value="VKOR domain"/>
    <property type="match status" value="1"/>
</dbReference>
<keyword evidence="6" id="KW-0560">Oxidoreductase</keyword>
<name>A0A7W3SZA1_9ACTN</name>
<feature type="transmembrane region" description="Helical" evidence="10">
    <location>
        <begin position="83"/>
        <end position="104"/>
    </location>
</feature>
<evidence type="ECO:0000256" key="1">
    <source>
        <dbReference type="ARBA" id="ARBA00004141"/>
    </source>
</evidence>
<keyword evidence="13" id="KW-1185">Reference proteome</keyword>
<comment type="caution">
    <text evidence="12">The sequence shown here is derived from an EMBL/GenBank/DDBJ whole genome shotgun (WGS) entry which is preliminary data.</text>
</comment>
<evidence type="ECO:0000313" key="13">
    <source>
        <dbReference type="Proteomes" id="UP000530234"/>
    </source>
</evidence>
<dbReference type="GO" id="GO:0016491">
    <property type="term" value="F:oxidoreductase activity"/>
    <property type="evidence" value="ECO:0007669"/>
    <property type="project" value="UniProtKB-KW"/>
</dbReference>
<keyword evidence="4" id="KW-0874">Quinone</keyword>
<evidence type="ECO:0000259" key="11">
    <source>
        <dbReference type="SMART" id="SM00756"/>
    </source>
</evidence>
<keyword evidence="8" id="KW-1015">Disulfide bond</keyword>
<dbReference type="AlphaFoldDB" id="A0A7W3SZA1"/>
<dbReference type="InterPro" id="IPR012932">
    <property type="entry name" value="VKOR"/>
</dbReference>
<reference evidence="13" key="1">
    <citation type="submission" date="2019-10" db="EMBL/GenBank/DDBJ databases">
        <title>Streptomyces sp. nov., a novel actinobacterium isolated from alkaline environment.</title>
        <authorList>
            <person name="Golinska P."/>
        </authorList>
    </citation>
    <scope>NUCLEOTIDE SEQUENCE [LARGE SCALE GENOMIC DNA]</scope>
    <source>
        <strain evidence="13">DSM 42108</strain>
    </source>
</reference>
<evidence type="ECO:0000256" key="4">
    <source>
        <dbReference type="ARBA" id="ARBA00022719"/>
    </source>
</evidence>
<dbReference type="RefSeq" id="WP_182659653.1">
    <property type="nucleotide sequence ID" value="NZ_VKHS01000001.1"/>
</dbReference>
<dbReference type="SMART" id="SM00756">
    <property type="entry name" value="VKc"/>
    <property type="match status" value="1"/>
</dbReference>
<dbReference type="Pfam" id="PF07884">
    <property type="entry name" value="VKOR"/>
    <property type="match status" value="1"/>
</dbReference>
<evidence type="ECO:0000313" key="12">
    <source>
        <dbReference type="EMBL" id="MBB0227942.1"/>
    </source>
</evidence>
<dbReference type="InterPro" id="IPR041714">
    <property type="entry name" value="VKOR_Actinobacteria"/>
</dbReference>
<comment type="similarity">
    <text evidence="2">Belongs to the VKOR family.</text>
</comment>
<keyword evidence="3 10" id="KW-0812">Transmembrane</keyword>
<evidence type="ECO:0000256" key="10">
    <source>
        <dbReference type="SAM" id="Phobius"/>
    </source>
</evidence>
<proteinExistence type="inferred from homology"/>
<comment type="subcellular location">
    <subcellularLocation>
        <location evidence="1">Membrane</location>
        <topology evidence="1">Multi-pass membrane protein</topology>
    </subcellularLocation>
</comment>
<evidence type="ECO:0000256" key="9">
    <source>
        <dbReference type="ARBA" id="ARBA00023284"/>
    </source>
</evidence>
<feature type="domain" description="Vitamin K epoxide reductase" evidence="11">
    <location>
        <begin position="1"/>
        <end position="135"/>
    </location>
</feature>
<organism evidence="12 13">
    <name type="scientific">Streptomyces calidiresistens</name>
    <dbReference type="NCBI Taxonomy" id="1485586"/>
    <lineage>
        <taxon>Bacteria</taxon>
        <taxon>Bacillati</taxon>
        <taxon>Actinomycetota</taxon>
        <taxon>Actinomycetes</taxon>
        <taxon>Kitasatosporales</taxon>
        <taxon>Streptomycetaceae</taxon>
        <taxon>Streptomyces</taxon>
    </lineage>
</organism>
<keyword evidence="9" id="KW-0676">Redox-active center</keyword>
<dbReference type="GO" id="GO:0016020">
    <property type="term" value="C:membrane"/>
    <property type="evidence" value="ECO:0007669"/>
    <property type="project" value="UniProtKB-SubCell"/>
</dbReference>
<dbReference type="GO" id="GO:0048038">
    <property type="term" value="F:quinone binding"/>
    <property type="evidence" value="ECO:0007669"/>
    <property type="project" value="UniProtKB-KW"/>
</dbReference>
<dbReference type="CDD" id="cd12922">
    <property type="entry name" value="VKOR_5"/>
    <property type="match status" value="1"/>
</dbReference>
<evidence type="ECO:0000256" key="6">
    <source>
        <dbReference type="ARBA" id="ARBA00023002"/>
    </source>
</evidence>
<evidence type="ECO:0000256" key="2">
    <source>
        <dbReference type="ARBA" id="ARBA00006214"/>
    </source>
</evidence>
<feature type="transmembrane region" description="Helical" evidence="10">
    <location>
        <begin position="159"/>
        <end position="178"/>
    </location>
</feature>
<keyword evidence="5 10" id="KW-1133">Transmembrane helix</keyword>
<dbReference type="Proteomes" id="UP000530234">
    <property type="component" value="Unassembled WGS sequence"/>
</dbReference>
<evidence type="ECO:0000256" key="8">
    <source>
        <dbReference type="ARBA" id="ARBA00023157"/>
    </source>
</evidence>
<keyword evidence="7 10" id="KW-0472">Membrane</keyword>
<dbReference type="EMBL" id="VKHS01000001">
    <property type="protein sequence ID" value="MBB0227942.1"/>
    <property type="molecule type" value="Genomic_DNA"/>
</dbReference>
<dbReference type="InterPro" id="IPR038354">
    <property type="entry name" value="VKOR_sf"/>
</dbReference>